<evidence type="ECO:0000313" key="6">
    <source>
        <dbReference type="EMBL" id="KAK6490451.1"/>
    </source>
</evidence>
<dbReference type="PANTHER" id="PTHR12480:SF6">
    <property type="entry name" value="2-OXOGLUTARATE AND IRON-DEPENDENT OXYGENASE JMJD4"/>
    <property type="match status" value="1"/>
</dbReference>
<dbReference type="InterPro" id="IPR050910">
    <property type="entry name" value="JMJD6_ArgDemeth/LysHydrox"/>
</dbReference>
<dbReference type="InterPro" id="IPR041667">
    <property type="entry name" value="Cupin_8"/>
</dbReference>
<dbReference type="SUPFAM" id="SSF51197">
    <property type="entry name" value="Clavaminate synthase-like"/>
    <property type="match status" value="1"/>
</dbReference>
<protein>
    <recommendedName>
        <fullName evidence="3">Jumonji domain-containing protein 4</fullName>
    </recommendedName>
</protein>
<dbReference type="Gene3D" id="2.60.120.650">
    <property type="entry name" value="Cupin"/>
    <property type="match status" value="1"/>
</dbReference>
<comment type="catalytic activity">
    <reaction evidence="2">
        <text>L-lysyl-[protein] + 2-oxoglutarate + O2 = 4-hydroxy-L-lysyl-[protein] + succinate + CO2</text>
        <dbReference type="Rhea" id="RHEA:57156"/>
        <dbReference type="Rhea" id="RHEA-COMP:9752"/>
        <dbReference type="Rhea" id="RHEA-COMP:15084"/>
        <dbReference type="ChEBI" id="CHEBI:15379"/>
        <dbReference type="ChEBI" id="CHEBI:16526"/>
        <dbReference type="ChEBI" id="CHEBI:16810"/>
        <dbReference type="ChEBI" id="CHEBI:29969"/>
        <dbReference type="ChEBI" id="CHEBI:30031"/>
        <dbReference type="ChEBI" id="CHEBI:141495"/>
    </reaction>
</comment>
<evidence type="ECO:0000313" key="7">
    <source>
        <dbReference type="Proteomes" id="UP001369086"/>
    </source>
</evidence>
<sequence length="424" mass="49959">MDRETFQTCCSLVKSHRPCYEKLCSSHLINYIEKKDFSYSKFFEKYVLPNYPCVFSGRFTEDWNSRKQWVTQDGKPNFQRLLQDFGDALVPVANCNAKEYNANPKKIIPFKEYVAYWKDYIQNGHSSPKGCLYLKDWHLHREFPKHNVYSTPVFFTSDWLNEYWDAIEVDDYRFVYMGPKGSWTPFHADVFHSYSWSANVCGRKKWLLYPPGQEDNLRDCHGNLVYDVTEPILQDKRQFPRYDKSCQPLEIIQEAGEVIFVPSGWHHQVYNLEDTISINHNWVNSCNVDTMWQYLQRELAAVQSEISEWRDSMDNWHQHCQIMMKSCTGIDYKEFYMFLNIIAKNRISFLHSFGGDTGSSRIQRPHDLSTLGPHHAVFDLNKVAQVLECVLSNEEFKKLDPDSLSPRPEDLLQKIKEATEKTPL</sequence>
<keyword evidence="7" id="KW-1185">Reference proteome</keyword>
<comment type="similarity">
    <text evidence="1">Belongs to the JMJD6 family.</text>
</comment>
<dbReference type="SMART" id="SM00558">
    <property type="entry name" value="JmjC"/>
    <property type="match status" value="1"/>
</dbReference>
<reference evidence="6 7" key="1">
    <citation type="submission" date="2021-05" db="EMBL/GenBank/DDBJ databases">
        <authorList>
            <person name="Zahm M."/>
            <person name="Klopp C."/>
            <person name="Cabau C."/>
            <person name="Kuhl H."/>
            <person name="Suciu R."/>
            <person name="Ciorpac M."/>
            <person name="Holostenco D."/>
            <person name="Gessner J."/>
            <person name="Wuertz S."/>
            <person name="Hohne C."/>
            <person name="Stock M."/>
            <person name="Gislard M."/>
            <person name="Lluch J."/>
            <person name="Milhes M."/>
            <person name="Lampietro C."/>
            <person name="Lopez Roques C."/>
            <person name="Donnadieu C."/>
            <person name="Du K."/>
            <person name="Schartl M."/>
            <person name="Guiguen Y."/>
        </authorList>
    </citation>
    <scope>NUCLEOTIDE SEQUENCE [LARGE SCALE GENOMIC DNA]</scope>
    <source>
        <strain evidence="6">Hh-F2</strain>
        <tissue evidence="6">Blood</tissue>
    </source>
</reference>
<dbReference type="EMBL" id="JAHFZB010000004">
    <property type="protein sequence ID" value="KAK6490451.1"/>
    <property type="molecule type" value="Genomic_DNA"/>
</dbReference>
<evidence type="ECO:0000256" key="2">
    <source>
        <dbReference type="ARBA" id="ARBA00047762"/>
    </source>
</evidence>
<dbReference type="PANTHER" id="PTHR12480">
    <property type="entry name" value="ARGININE DEMETHYLASE AND LYSYL-HYDROXYLASE JMJD"/>
    <property type="match status" value="1"/>
</dbReference>
<accession>A0ABR1A055</accession>
<dbReference type="InterPro" id="IPR003347">
    <property type="entry name" value="JmjC_dom"/>
</dbReference>
<name>A0ABR1A055_HUSHU</name>
<proteinExistence type="inferred from homology"/>
<evidence type="ECO:0000256" key="3">
    <source>
        <dbReference type="ARBA" id="ARBA00082904"/>
    </source>
</evidence>
<evidence type="ECO:0000259" key="5">
    <source>
        <dbReference type="PROSITE" id="PS51184"/>
    </source>
</evidence>
<dbReference type="Pfam" id="PF13621">
    <property type="entry name" value="Cupin_8"/>
    <property type="match status" value="1"/>
</dbReference>
<dbReference type="PROSITE" id="PS51184">
    <property type="entry name" value="JMJC"/>
    <property type="match status" value="1"/>
</dbReference>
<evidence type="ECO:0000256" key="1">
    <source>
        <dbReference type="ARBA" id="ARBA00038068"/>
    </source>
</evidence>
<gene>
    <name evidence="6" type="ORF">HHUSO_G4993</name>
</gene>
<evidence type="ECO:0000256" key="4">
    <source>
        <dbReference type="SAM" id="MobiDB-lite"/>
    </source>
</evidence>
<organism evidence="6 7">
    <name type="scientific">Huso huso</name>
    <name type="common">Beluga</name>
    <name type="synonym">Acipenser huso</name>
    <dbReference type="NCBI Taxonomy" id="61971"/>
    <lineage>
        <taxon>Eukaryota</taxon>
        <taxon>Metazoa</taxon>
        <taxon>Chordata</taxon>
        <taxon>Craniata</taxon>
        <taxon>Vertebrata</taxon>
        <taxon>Euteleostomi</taxon>
        <taxon>Actinopterygii</taxon>
        <taxon>Chondrostei</taxon>
        <taxon>Acipenseriformes</taxon>
        <taxon>Acipenseridae</taxon>
        <taxon>Huso</taxon>
    </lineage>
</organism>
<feature type="domain" description="JmjC" evidence="5">
    <location>
        <begin position="140"/>
        <end position="299"/>
    </location>
</feature>
<comment type="caution">
    <text evidence="6">The sequence shown here is derived from an EMBL/GenBank/DDBJ whole genome shotgun (WGS) entry which is preliminary data.</text>
</comment>
<feature type="region of interest" description="Disordered" evidence="4">
    <location>
        <begin position="400"/>
        <end position="424"/>
    </location>
</feature>
<dbReference type="Proteomes" id="UP001369086">
    <property type="component" value="Unassembled WGS sequence"/>
</dbReference>